<feature type="non-terminal residue" evidence="1">
    <location>
        <position position="1"/>
    </location>
</feature>
<organism evidence="1 2">
    <name type="scientific">Taxus chinensis</name>
    <name type="common">Chinese yew</name>
    <name type="synonym">Taxus wallichiana var. chinensis</name>
    <dbReference type="NCBI Taxonomy" id="29808"/>
    <lineage>
        <taxon>Eukaryota</taxon>
        <taxon>Viridiplantae</taxon>
        <taxon>Streptophyta</taxon>
        <taxon>Embryophyta</taxon>
        <taxon>Tracheophyta</taxon>
        <taxon>Spermatophyta</taxon>
        <taxon>Pinopsida</taxon>
        <taxon>Pinidae</taxon>
        <taxon>Conifers II</taxon>
        <taxon>Cupressales</taxon>
        <taxon>Taxaceae</taxon>
        <taxon>Taxus</taxon>
    </lineage>
</organism>
<sequence>CIENKKELSDLQKTTSVKKDSMDLVVRSLAEKFGIGKIHEEEEWEEHEEETLIVSEK</sequence>
<name>A0AA38CS50_TAXCH</name>
<accession>A0AA38CS50</accession>
<protein>
    <submittedName>
        <fullName evidence="1">Uncharacterized protein</fullName>
    </submittedName>
</protein>
<dbReference type="EMBL" id="JAHRHJ020000008">
    <property type="protein sequence ID" value="KAH9304757.1"/>
    <property type="molecule type" value="Genomic_DNA"/>
</dbReference>
<gene>
    <name evidence="1" type="ORF">KI387_009161</name>
</gene>
<comment type="caution">
    <text evidence="1">The sequence shown here is derived from an EMBL/GenBank/DDBJ whole genome shotgun (WGS) entry which is preliminary data.</text>
</comment>
<proteinExistence type="predicted"/>
<keyword evidence="2" id="KW-1185">Reference proteome</keyword>
<evidence type="ECO:0000313" key="1">
    <source>
        <dbReference type="EMBL" id="KAH9304757.1"/>
    </source>
</evidence>
<dbReference type="AlphaFoldDB" id="A0AA38CS50"/>
<evidence type="ECO:0000313" key="2">
    <source>
        <dbReference type="Proteomes" id="UP000824469"/>
    </source>
</evidence>
<feature type="non-terminal residue" evidence="1">
    <location>
        <position position="57"/>
    </location>
</feature>
<reference evidence="1 2" key="1">
    <citation type="journal article" date="2021" name="Nat. Plants">
        <title>The Taxus genome provides insights into paclitaxel biosynthesis.</title>
        <authorList>
            <person name="Xiong X."/>
            <person name="Gou J."/>
            <person name="Liao Q."/>
            <person name="Li Y."/>
            <person name="Zhou Q."/>
            <person name="Bi G."/>
            <person name="Li C."/>
            <person name="Du R."/>
            <person name="Wang X."/>
            <person name="Sun T."/>
            <person name="Guo L."/>
            <person name="Liang H."/>
            <person name="Lu P."/>
            <person name="Wu Y."/>
            <person name="Zhang Z."/>
            <person name="Ro D.K."/>
            <person name="Shang Y."/>
            <person name="Huang S."/>
            <person name="Yan J."/>
        </authorList>
    </citation>
    <scope>NUCLEOTIDE SEQUENCE [LARGE SCALE GENOMIC DNA]</scope>
    <source>
        <strain evidence="1">Ta-2019</strain>
    </source>
</reference>
<dbReference type="Proteomes" id="UP000824469">
    <property type="component" value="Unassembled WGS sequence"/>
</dbReference>